<evidence type="ECO:0000256" key="7">
    <source>
        <dbReference type="SAM" id="MobiDB-lite"/>
    </source>
</evidence>
<evidence type="ECO:0000256" key="3">
    <source>
        <dbReference type="ARBA" id="ARBA00004496"/>
    </source>
</evidence>
<dbReference type="InterPro" id="IPR027887">
    <property type="entry name" value="DUF4464"/>
</dbReference>
<dbReference type="PANTHER" id="PTHR33588:SF1">
    <property type="entry name" value="CILIA- AND FLAGELLA-ASSOCIATED PROTEIN 299"/>
    <property type="match status" value="1"/>
</dbReference>
<protein>
    <recommendedName>
        <fullName evidence="4">Cilia- and flagella-associated protein 299</fullName>
    </recommendedName>
</protein>
<feature type="region of interest" description="Disordered" evidence="7">
    <location>
        <begin position="1"/>
        <end position="21"/>
    </location>
</feature>
<comment type="function">
    <text evidence="1">May be involved in spermatogenesis.</text>
</comment>
<dbReference type="EMBL" id="KZ772678">
    <property type="protein sequence ID" value="PTQ48211.1"/>
    <property type="molecule type" value="Genomic_DNA"/>
</dbReference>
<evidence type="ECO:0000256" key="5">
    <source>
        <dbReference type="ARBA" id="ARBA00022490"/>
    </source>
</evidence>
<comment type="subcellular location">
    <subcellularLocation>
        <location evidence="3">Cytoplasm</location>
    </subcellularLocation>
    <subcellularLocation>
        <location evidence="2">Nucleus</location>
    </subcellularLocation>
</comment>
<keyword evidence="5" id="KW-0963">Cytoplasm</keyword>
<dbReference type="GO" id="GO:0005634">
    <property type="term" value="C:nucleus"/>
    <property type="evidence" value="ECO:0007669"/>
    <property type="project" value="UniProtKB-SubCell"/>
</dbReference>
<dbReference type="Proteomes" id="UP000244005">
    <property type="component" value="Unassembled WGS sequence"/>
</dbReference>
<evidence type="ECO:0000313" key="8">
    <source>
        <dbReference type="EMBL" id="PTQ48211.1"/>
    </source>
</evidence>
<dbReference type="PANTHER" id="PTHR33588">
    <property type="entry name" value="CILIA- AND FLAGELLA-ASSOCIATED PROTEIN 299"/>
    <property type="match status" value="1"/>
</dbReference>
<dbReference type="Pfam" id="PF14713">
    <property type="entry name" value="DUF4464"/>
    <property type="match status" value="2"/>
</dbReference>
<organism evidence="8 9">
    <name type="scientific">Marchantia polymorpha</name>
    <name type="common">Common liverwort</name>
    <name type="synonym">Marchantia aquatica</name>
    <dbReference type="NCBI Taxonomy" id="3197"/>
    <lineage>
        <taxon>Eukaryota</taxon>
        <taxon>Viridiplantae</taxon>
        <taxon>Streptophyta</taxon>
        <taxon>Embryophyta</taxon>
        <taxon>Marchantiophyta</taxon>
        <taxon>Marchantiopsida</taxon>
        <taxon>Marchantiidae</taxon>
        <taxon>Marchantiales</taxon>
        <taxon>Marchantiaceae</taxon>
        <taxon>Marchantia</taxon>
    </lineage>
</organism>
<dbReference type="OrthoDB" id="2136125at2759"/>
<gene>
    <name evidence="8" type="ORF">MARPO_0006s0221</name>
</gene>
<dbReference type="GO" id="GO:0005737">
    <property type="term" value="C:cytoplasm"/>
    <property type="evidence" value="ECO:0007669"/>
    <property type="project" value="UniProtKB-SubCell"/>
</dbReference>
<reference evidence="9" key="1">
    <citation type="journal article" date="2017" name="Cell">
        <title>Insights into land plant evolution garnered from the Marchantia polymorpha genome.</title>
        <authorList>
            <person name="Bowman J.L."/>
            <person name="Kohchi T."/>
            <person name="Yamato K.T."/>
            <person name="Jenkins J."/>
            <person name="Shu S."/>
            <person name="Ishizaki K."/>
            <person name="Yamaoka S."/>
            <person name="Nishihama R."/>
            <person name="Nakamura Y."/>
            <person name="Berger F."/>
            <person name="Adam C."/>
            <person name="Aki S.S."/>
            <person name="Althoff F."/>
            <person name="Araki T."/>
            <person name="Arteaga-Vazquez M.A."/>
            <person name="Balasubrmanian S."/>
            <person name="Barry K."/>
            <person name="Bauer D."/>
            <person name="Boehm C.R."/>
            <person name="Briginshaw L."/>
            <person name="Caballero-Perez J."/>
            <person name="Catarino B."/>
            <person name="Chen F."/>
            <person name="Chiyoda S."/>
            <person name="Chovatia M."/>
            <person name="Davies K.M."/>
            <person name="Delmans M."/>
            <person name="Demura T."/>
            <person name="Dierschke T."/>
            <person name="Dolan L."/>
            <person name="Dorantes-Acosta A.E."/>
            <person name="Eklund D.M."/>
            <person name="Florent S.N."/>
            <person name="Flores-Sandoval E."/>
            <person name="Fujiyama A."/>
            <person name="Fukuzawa H."/>
            <person name="Galik B."/>
            <person name="Grimanelli D."/>
            <person name="Grimwood J."/>
            <person name="Grossniklaus U."/>
            <person name="Hamada T."/>
            <person name="Haseloff J."/>
            <person name="Hetherington A.J."/>
            <person name="Higo A."/>
            <person name="Hirakawa Y."/>
            <person name="Hundley H.N."/>
            <person name="Ikeda Y."/>
            <person name="Inoue K."/>
            <person name="Inoue S.I."/>
            <person name="Ishida S."/>
            <person name="Jia Q."/>
            <person name="Kakita M."/>
            <person name="Kanazawa T."/>
            <person name="Kawai Y."/>
            <person name="Kawashima T."/>
            <person name="Kennedy M."/>
            <person name="Kinose K."/>
            <person name="Kinoshita T."/>
            <person name="Kohara Y."/>
            <person name="Koide E."/>
            <person name="Komatsu K."/>
            <person name="Kopischke S."/>
            <person name="Kubo M."/>
            <person name="Kyozuka J."/>
            <person name="Lagercrantz U."/>
            <person name="Lin S.S."/>
            <person name="Lindquist E."/>
            <person name="Lipzen A.M."/>
            <person name="Lu C.W."/>
            <person name="De Luna E."/>
            <person name="Martienssen R.A."/>
            <person name="Minamino N."/>
            <person name="Mizutani M."/>
            <person name="Mizutani M."/>
            <person name="Mochizuki N."/>
            <person name="Monte I."/>
            <person name="Mosher R."/>
            <person name="Nagasaki H."/>
            <person name="Nakagami H."/>
            <person name="Naramoto S."/>
            <person name="Nishitani K."/>
            <person name="Ohtani M."/>
            <person name="Okamoto T."/>
            <person name="Okumura M."/>
            <person name="Phillips J."/>
            <person name="Pollak B."/>
            <person name="Reinders A."/>
            <person name="Rovekamp M."/>
            <person name="Sano R."/>
            <person name="Sawa S."/>
            <person name="Schmid M.W."/>
            <person name="Shirakawa M."/>
            <person name="Solano R."/>
            <person name="Spunde A."/>
            <person name="Suetsugu N."/>
            <person name="Sugano S."/>
            <person name="Sugiyama A."/>
            <person name="Sun R."/>
            <person name="Suzuki Y."/>
            <person name="Takenaka M."/>
            <person name="Takezawa D."/>
            <person name="Tomogane H."/>
            <person name="Tsuzuki M."/>
            <person name="Ueda T."/>
            <person name="Umeda M."/>
            <person name="Ward J.M."/>
            <person name="Watanabe Y."/>
            <person name="Yazaki K."/>
            <person name="Yokoyama R."/>
            <person name="Yoshitake Y."/>
            <person name="Yotsui I."/>
            <person name="Zachgo S."/>
            <person name="Schmutz J."/>
        </authorList>
    </citation>
    <scope>NUCLEOTIDE SEQUENCE [LARGE SCALE GENOMIC DNA]</scope>
    <source>
        <strain evidence="9">Tak-1</strain>
    </source>
</reference>
<dbReference type="Gramene" id="Mp3g07460.1">
    <property type="protein sequence ID" value="Mp3g07460.1.cds"/>
    <property type="gene ID" value="Mp3g07460"/>
</dbReference>
<evidence type="ECO:0000256" key="2">
    <source>
        <dbReference type="ARBA" id="ARBA00004123"/>
    </source>
</evidence>
<evidence type="ECO:0000256" key="6">
    <source>
        <dbReference type="ARBA" id="ARBA00023242"/>
    </source>
</evidence>
<proteinExistence type="predicted"/>
<evidence type="ECO:0000256" key="4">
    <source>
        <dbReference type="ARBA" id="ARBA00021436"/>
    </source>
</evidence>
<dbReference type="OMA" id="FNNYQEY"/>
<name>A0A2R6XQ23_MARPO</name>
<keyword evidence="9" id="KW-1185">Reference proteome</keyword>
<evidence type="ECO:0000256" key="1">
    <source>
        <dbReference type="ARBA" id="ARBA00003056"/>
    </source>
</evidence>
<keyword evidence="6" id="KW-0539">Nucleus</keyword>
<dbReference type="AlphaFoldDB" id="A0A2R6XQ23"/>
<accession>A0A2R6XQ23</accession>
<evidence type="ECO:0000313" key="9">
    <source>
        <dbReference type="Proteomes" id="UP000244005"/>
    </source>
</evidence>
<sequence length="274" mass="31071">MPKAGPPPRKKDRKKQEPLGPTFTAVTGNAIIQEFDTYEDYLDSQITLTDMFYLEDLELARQLIELGYRSNAEVMTRTDFADFKAAAEQARLQALRRTPKKLFSAGKDLEGYPFLKALAEREASMASSKLVLAVSSFDCPCQICPGQKLKVTNCSVHLQILLKGHEISGYIDFGERLKSEDLEPVFDRKKKLLPSPHDLSYYNWDTKIAIQNSSQNWQVIADNDVGVLLKNKKDRKTLNVDPAAPAGDLSTRTVINTKEYKHVVIFDHITRRQY</sequence>